<reference evidence="2 3" key="1">
    <citation type="journal article" date="2021" name="Plant Biotechnol. J.">
        <title>Multi-omics assisted identification of the key and species-specific regulatory components of drought-tolerant mechanisms in Gossypium stocksii.</title>
        <authorList>
            <person name="Yu D."/>
            <person name="Ke L."/>
            <person name="Zhang D."/>
            <person name="Wu Y."/>
            <person name="Sun Y."/>
            <person name="Mei J."/>
            <person name="Sun J."/>
            <person name="Sun Y."/>
        </authorList>
    </citation>
    <scope>NUCLEOTIDE SEQUENCE [LARGE SCALE GENOMIC DNA]</scope>
    <source>
        <strain evidence="3">cv. E1</strain>
        <tissue evidence="2">Leaf</tissue>
    </source>
</reference>
<evidence type="ECO:0000313" key="2">
    <source>
        <dbReference type="EMBL" id="KAH1115366.1"/>
    </source>
</evidence>
<dbReference type="AlphaFoldDB" id="A0A9D4AH00"/>
<sequence>MLGIIPFDCGGNRKRILVYLISFRELVSIALRGDGVLFRPLFCFERSRSIWTLTYDYQSEATSYHVASTGLQSLWSLSFAIIDIYALLVRRSLKNSRVVTLFTIDLCLLRARVRYRAPEISEHFVLTLCSSTLQITSTLTFAAACASAGITVLIDNNLDSCAKTIALSSKPPLQWPSFAGLLHYLRFS</sequence>
<comment type="caution">
    <text evidence="2">The sequence shown here is derived from an EMBL/GenBank/DDBJ whole genome shotgun (WGS) entry which is preliminary data.</text>
</comment>
<evidence type="ECO:0000256" key="1">
    <source>
        <dbReference type="ARBA" id="ARBA00011489"/>
    </source>
</evidence>
<organism evidence="2 3">
    <name type="scientific">Gossypium stocksii</name>
    <dbReference type="NCBI Taxonomy" id="47602"/>
    <lineage>
        <taxon>Eukaryota</taxon>
        <taxon>Viridiplantae</taxon>
        <taxon>Streptophyta</taxon>
        <taxon>Embryophyta</taxon>
        <taxon>Tracheophyta</taxon>
        <taxon>Spermatophyta</taxon>
        <taxon>Magnoliopsida</taxon>
        <taxon>eudicotyledons</taxon>
        <taxon>Gunneridae</taxon>
        <taxon>Pentapetalae</taxon>
        <taxon>rosids</taxon>
        <taxon>malvids</taxon>
        <taxon>Malvales</taxon>
        <taxon>Malvaceae</taxon>
        <taxon>Malvoideae</taxon>
        <taxon>Gossypium</taxon>
    </lineage>
</organism>
<protein>
    <recommendedName>
        <fullName evidence="4">CASP-like protein</fullName>
    </recommendedName>
</protein>
<keyword evidence="3" id="KW-1185">Reference proteome</keyword>
<dbReference type="InterPro" id="IPR045009">
    <property type="entry name" value="CASPL-5"/>
</dbReference>
<dbReference type="PANTHER" id="PTHR32021:SF16">
    <property type="entry name" value="CASP-LIKE PROTEIN 5A2"/>
    <property type="match status" value="1"/>
</dbReference>
<proteinExistence type="predicted"/>
<gene>
    <name evidence="2" type="ORF">J1N35_008744</name>
</gene>
<name>A0A9D4AH00_9ROSI</name>
<dbReference type="GO" id="GO:0005886">
    <property type="term" value="C:plasma membrane"/>
    <property type="evidence" value="ECO:0007669"/>
    <property type="project" value="TreeGrafter"/>
</dbReference>
<evidence type="ECO:0008006" key="4">
    <source>
        <dbReference type="Google" id="ProtNLM"/>
    </source>
</evidence>
<evidence type="ECO:0000313" key="3">
    <source>
        <dbReference type="Proteomes" id="UP000828251"/>
    </source>
</evidence>
<dbReference type="EMBL" id="JAIQCV010000003">
    <property type="protein sequence ID" value="KAH1115366.1"/>
    <property type="molecule type" value="Genomic_DNA"/>
</dbReference>
<accession>A0A9D4AH00</accession>
<dbReference type="PANTHER" id="PTHR32021">
    <property type="entry name" value="CASP-LIKE PROTEIN 5B3"/>
    <property type="match status" value="1"/>
</dbReference>
<comment type="subunit">
    <text evidence="1">Homodimer and heterodimers.</text>
</comment>
<dbReference type="Proteomes" id="UP000828251">
    <property type="component" value="Unassembled WGS sequence"/>
</dbReference>